<gene>
    <name evidence="2" type="ORF">BU24DRAFT_492733</name>
</gene>
<feature type="region of interest" description="Disordered" evidence="1">
    <location>
        <begin position="1"/>
        <end position="164"/>
    </location>
</feature>
<dbReference type="GO" id="GO:0003688">
    <property type="term" value="F:DNA replication origin binding"/>
    <property type="evidence" value="ECO:0007669"/>
    <property type="project" value="TreeGrafter"/>
</dbReference>
<feature type="compositionally biased region" description="Polar residues" evidence="1">
    <location>
        <begin position="399"/>
        <end position="430"/>
    </location>
</feature>
<dbReference type="InterPro" id="IPR018562">
    <property type="entry name" value="ARS-binding_2"/>
</dbReference>
<evidence type="ECO:0008006" key="4">
    <source>
        <dbReference type="Google" id="ProtNLM"/>
    </source>
</evidence>
<dbReference type="PANTHER" id="PTHR42048">
    <property type="entry name" value="ARS-BINDING PROTEIN 2"/>
    <property type="match status" value="1"/>
</dbReference>
<organism evidence="2 3">
    <name type="scientific">Aaosphaeria arxii CBS 175.79</name>
    <dbReference type="NCBI Taxonomy" id="1450172"/>
    <lineage>
        <taxon>Eukaryota</taxon>
        <taxon>Fungi</taxon>
        <taxon>Dikarya</taxon>
        <taxon>Ascomycota</taxon>
        <taxon>Pezizomycotina</taxon>
        <taxon>Dothideomycetes</taxon>
        <taxon>Pleosporomycetidae</taxon>
        <taxon>Pleosporales</taxon>
        <taxon>Pleosporales incertae sedis</taxon>
        <taxon>Aaosphaeria</taxon>
    </lineage>
</organism>
<feature type="compositionally biased region" description="Pro residues" evidence="1">
    <location>
        <begin position="117"/>
        <end position="131"/>
    </location>
</feature>
<feature type="compositionally biased region" description="Basic and acidic residues" evidence="1">
    <location>
        <begin position="27"/>
        <end position="37"/>
    </location>
</feature>
<feature type="compositionally biased region" description="Polar residues" evidence="1">
    <location>
        <begin position="475"/>
        <end position="485"/>
    </location>
</feature>
<feature type="compositionally biased region" description="Basic residues" evidence="1">
    <location>
        <begin position="16"/>
        <end position="26"/>
    </location>
</feature>
<reference evidence="2" key="1">
    <citation type="journal article" date="2020" name="Stud. Mycol.">
        <title>101 Dothideomycetes genomes: a test case for predicting lifestyles and emergence of pathogens.</title>
        <authorList>
            <person name="Haridas S."/>
            <person name="Albert R."/>
            <person name="Binder M."/>
            <person name="Bloem J."/>
            <person name="Labutti K."/>
            <person name="Salamov A."/>
            <person name="Andreopoulos B."/>
            <person name="Baker S."/>
            <person name="Barry K."/>
            <person name="Bills G."/>
            <person name="Bluhm B."/>
            <person name="Cannon C."/>
            <person name="Castanera R."/>
            <person name="Culley D."/>
            <person name="Daum C."/>
            <person name="Ezra D."/>
            <person name="Gonzalez J."/>
            <person name="Henrissat B."/>
            <person name="Kuo A."/>
            <person name="Liang C."/>
            <person name="Lipzen A."/>
            <person name="Lutzoni F."/>
            <person name="Magnuson J."/>
            <person name="Mondo S."/>
            <person name="Nolan M."/>
            <person name="Ohm R."/>
            <person name="Pangilinan J."/>
            <person name="Park H.-J."/>
            <person name="Ramirez L."/>
            <person name="Alfaro M."/>
            <person name="Sun H."/>
            <person name="Tritt A."/>
            <person name="Yoshinaga Y."/>
            <person name="Zwiers L.-H."/>
            <person name="Turgeon B."/>
            <person name="Goodwin S."/>
            <person name="Spatafora J."/>
            <person name="Crous P."/>
            <person name="Grigoriev I."/>
        </authorList>
    </citation>
    <scope>NUCLEOTIDE SEQUENCE</scope>
    <source>
        <strain evidence="2">CBS 175.79</strain>
    </source>
</reference>
<name>A0A6A5XVN7_9PLEO</name>
<proteinExistence type="predicted"/>
<sequence length="873" mass="95169">MQVDYGGGPESEHNLHLSHHGHHGHHDPHDPHGHYEHQASTTTPTFSPFRHPASVPSIDPGIDQGSGANPNGHAPMTSVQQSASNHLLQPDNASLSSSHPHLQHNFYGDMPRSSQTPPAPAPAPAPAPSSNPSPRFAAISPASQPKHVAPTYVPTDRQPPSREVTDETIDSAYAAFILYCNPSFPTDTDTTELTKLFRTPPRSDGKAFSTWNLFELLRKFDAKEIRTWTQLALDLGVEPPDTTKGQSTQKVQQYSVRLKRWMRAMHIDAFSEYLIGKQHPYYLQIPPPHDPFPDIGRDGVPLEEDLAIRALDPKFRPKRGRRKAEDGEEDLDTVDGTPPRKRPQLDTSVPFGNVLQPQSAYPSSAHPDHMEGFLGGHDPWTGSSITPSTAMTASSASSRMNPNKNLTPYSASPMSGQQLRWRLNTQDNPTTPHPLSAITPQSAHPDFFDEPQSAVTPSSSKPRSRRRHGPAVSSAWPSQTTSSTGKLRGRPPSNRSVRDGPFVTFPANPSKEGPTIDMNRNPGHLTPIVERAQSDPPAAEQHFRLPPTPASAISPTNMDGSLQNTSQKPHRLSLQVPQNLGNPVRLVTPTVLVNGEEDATPSTGLASSTIDDDSRRVPTSRFFDEARAAAAQRQQQHAPTVSPNQAQSDPSPRTLMQPTFSPIPDLPFETLNRALATELIRAPLTGRRKRLRGTEAKNLASAILQPLYAKPSSGTASPAKIMSDQMLAIAIASCLGISASVGLGIGGPNGGPRKVECVRFRVGGDGYESPIDEDDENVDGTTDTGHIRETFDVYFTVSFGPLAGEWTVKGLSPGPNHEQAETDHVTTQELDMQESNPNSIAGWKAKYLELQKKLWESEEKEKLLKEKVLEAVL</sequence>
<accession>A0A6A5XVN7</accession>
<dbReference type="GeneID" id="54291310"/>
<dbReference type="Pfam" id="PF09441">
    <property type="entry name" value="Abp2"/>
    <property type="match status" value="1"/>
</dbReference>
<feature type="compositionally biased region" description="Basic and acidic residues" evidence="1">
    <location>
        <begin position="612"/>
        <end position="627"/>
    </location>
</feature>
<dbReference type="OrthoDB" id="2104370at2759"/>
<protein>
    <recommendedName>
        <fullName evidence="4">ARS binding protein Abp2</fullName>
    </recommendedName>
</protein>
<dbReference type="EMBL" id="ML978069">
    <property type="protein sequence ID" value="KAF2016690.1"/>
    <property type="molecule type" value="Genomic_DNA"/>
</dbReference>
<evidence type="ECO:0000256" key="1">
    <source>
        <dbReference type="SAM" id="MobiDB-lite"/>
    </source>
</evidence>
<evidence type="ECO:0000313" key="2">
    <source>
        <dbReference type="EMBL" id="KAF2016690.1"/>
    </source>
</evidence>
<feature type="region of interest" description="Disordered" evidence="1">
    <location>
        <begin position="595"/>
        <end position="659"/>
    </location>
</feature>
<dbReference type="AlphaFoldDB" id="A0A6A5XVN7"/>
<feature type="compositionally biased region" description="Polar residues" evidence="1">
    <location>
        <begin position="600"/>
        <end position="609"/>
    </location>
</feature>
<dbReference type="Proteomes" id="UP000799778">
    <property type="component" value="Unassembled WGS sequence"/>
</dbReference>
<feature type="region of interest" description="Disordered" evidence="1">
    <location>
        <begin position="311"/>
        <end position="552"/>
    </location>
</feature>
<dbReference type="PANTHER" id="PTHR42048:SF1">
    <property type="entry name" value="ARS-BINDING PROTEIN 2"/>
    <property type="match status" value="1"/>
</dbReference>
<dbReference type="RefSeq" id="XP_033385029.1">
    <property type="nucleotide sequence ID" value="XM_033533913.1"/>
</dbReference>
<evidence type="ECO:0000313" key="3">
    <source>
        <dbReference type="Proteomes" id="UP000799778"/>
    </source>
</evidence>
<feature type="compositionally biased region" description="Polar residues" evidence="1">
    <location>
        <begin position="77"/>
        <end position="100"/>
    </location>
</feature>
<keyword evidence="3" id="KW-1185">Reference proteome</keyword>
<feature type="compositionally biased region" description="Polar residues" evidence="1">
    <location>
        <begin position="637"/>
        <end position="659"/>
    </location>
</feature>
<feature type="compositionally biased region" description="Low complexity" evidence="1">
    <location>
        <begin position="383"/>
        <end position="398"/>
    </location>
</feature>